<evidence type="ECO:0000313" key="3">
    <source>
        <dbReference type="Proteomes" id="UP000623467"/>
    </source>
</evidence>
<dbReference type="InterPro" id="IPR036291">
    <property type="entry name" value="NAD(P)-bd_dom_sf"/>
</dbReference>
<evidence type="ECO:0000313" key="2">
    <source>
        <dbReference type="EMBL" id="KAF7354616.1"/>
    </source>
</evidence>
<proteinExistence type="predicted"/>
<dbReference type="Pfam" id="PF00106">
    <property type="entry name" value="adh_short"/>
    <property type="match status" value="1"/>
</dbReference>
<dbReference type="Proteomes" id="UP000623467">
    <property type="component" value="Unassembled WGS sequence"/>
</dbReference>
<sequence length="120" mass="13000">MGQTLSSLFTFLRIQLFAKLEDTTADLTGRTYLVTGSNIGLGLALAIHLARLHPEQPILAVRDLQKGDAAKKTIVSETGFKGSIEVWELDIASFASVTKFAERARTTLKRLDGVVLNAGI</sequence>
<dbReference type="AlphaFoldDB" id="A0A8H6Y9G7"/>
<accession>A0A8H6Y9G7</accession>
<comment type="caution">
    <text evidence="2">The sequence shown here is derived from an EMBL/GenBank/DDBJ whole genome shotgun (WGS) entry which is preliminary data.</text>
</comment>
<gene>
    <name evidence="2" type="ORF">MSAN_01375000</name>
</gene>
<dbReference type="GO" id="GO:0016491">
    <property type="term" value="F:oxidoreductase activity"/>
    <property type="evidence" value="ECO:0007669"/>
    <property type="project" value="UniProtKB-KW"/>
</dbReference>
<protein>
    <submittedName>
        <fullName evidence="2">Uncharacterized protein</fullName>
    </submittedName>
</protein>
<dbReference type="PANTHER" id="PTHR43157">
    <property type="entry name" value="PHOSPHATIDYLINOSITOL-GLYCAN BIOSYNTHESIS CLASS F PROTEIN-RELATED"/>
    <property type="match status" value="1"/>
</dbReference>
<dbReference type="InterPro" id="IPR002347">
    <property type="entry name" value="SDR_fam"/>
</dbReference>
<dbReference type="SUPFAM" id="SSF51735">
    <property type="entry name" value="NAD(P)-binding Rossmann-fold domains"/>
    <property type="match status" value="1"/>
</dbReference>
<name>A0A8H6Y9G7_9AGAR</name>
<dbReference type="EMBL" id="JACAZH010000011">
    <property type="protein sequence ID" value="KAF7354616.1"/>
    <property type="molecule type" value="Genomic_DNA"/>
</dbReference>
<evidence type="ECO:0000256" key="1">
    <source>
        <dbReference type="ARBA" id="ARBA00023002"/>
    </source>
</evidence>
<keyword evidence="1" id="KW-0560">Oxidoreductase</keyword>
<dbReference type="PANTHER" id="PTHR43157:SF31">
    <property type="entry name" value="PHOSPHATIDYLINOSITOL-GLYCAN BIOSYNTHESIS CLASS F PROTEIN"/>
    <property type="match status" value="1"/>
</dbReference>
<reference evidence="2" key="1">
    <citation type="submission" date="2020-05" db="EMBL/GenBank/DDBJ databases">
        <title>Mycena genomes resolve the evolution of fungal bioluminescence.</title>
        <authorList>
            <person name="Tsai I.J."/>
        </authorList>
    </citation>
    <scope>NUCLEOTIDE SEQUENCE</scope>
    <source>
        <strain evidence="2">160909Yilan</strain>
    </source>
</reference>
<organism evidence="2 3">
    <name type="scientific">Mycena sanguinolenta</name>
    <dbReference type="NCBI Taxonomy" id="230812"/>
    <lineage>
        <taxon>Eukaryota</taxon>
        <taxon>Fungi</taxon>
        <taxon>Dikarya</taxon>
        <taxon>Basidiomycota</taxon>
        <taxon>Agaricomycotina</taxon>
        <taxon>Agaricomycetes</taxon>
        <taxon>Agaricomycetidae</taxon>
        <taxon>Agaricales</taxon>
        <taxon>Marasmiineae</taxon>
        <taxon>Mycenaceae</taxon>
        <taxon>Mycena</taxon>
    </lineage>
</organism>
<dbReference type="Gene3D" id="3.40.50.720">
    <property type="entry name" value="NAD(P)-binding Rossmann-like Domain"/>
    <property type="match status" value="1"/>
</dbReference>
<dbReference type="OrthoDB" id="3013672at2759"/>
<keyword evidence="3" id="KW-1185">Reference proteome</keyword>